<dbReference type="PANTHER" id="PTHR43861:SF1">
    <property type="entry name" value="TRANS-ACONITATE 2-METHYLTRANSFERASE"/>
    <property type="match status" value="1"/>
</dbReference>
<dbReference type="Proteomes" id="UP001519293">
    <property type="component" value="Unassembled WGS sequence"/>
</dbReference>
<accession>A0ABS4RK62</accession>
<dbReference type="InterPro" id="IPR029063">
    <property type="entry name" value="SAM-dependent_MTases_sf"/>
</dbReference>
<protein>
    <submittedName>
        <fullName evidence="4">SAM-dependent methyltransferase</fullName>
    </submittedName>
</protein>
<comment type="caution">
    <text evidence="4">The sequence shown here is derived from an EMBL/GenBank/DDBJ whole genome shotgun (WGS) entry which is preliminary data.</text>
</comment>
<sequence length="235" mass="26685">MSFYKTLTPFYDQIFPANTLTEQFLSSHLLKNGNILDVGAGTGNMAITLSKDGFTLTATEPEKKMANEIRSKAVAENLQIKVDTKSMQEIDEFLEPFDGIYCIGNTLAHLNHLDEIQHFFQHTYEKLHEHGKFIFQIVNFEKVLTNKDFHFPIIKKEAFEFQRHYELVGDKILFTTTLIVDGISESNTIPLYPATANQLLPLLEKIGFKKIEAYGNFKGEAYTVNTPALIVVATK</sequence>
<dbReference type="GO" id="GO:0032259">
    <property type="term" value="P:methylation"/>
    <property type="evidence" value="ECO:0007669"/>
    <property type="project" value="UniProtKB-KW"/>
</dbReference>
<dbReference type="Gene3D" id="2.20.25.110">
    <property type="entry name" value="S-adenosyl-L-methionine-dependent methyltransferases"/>
    <property type="match status" value="1"/>
</dbReference>
<evidence type="ECO:0000313" key="4">
    <source>
        <dbReference type="EMBL" id="MBP2242801.1"/>
    </source>
</evidence>
<dbReference type="RefSeq" id="WP_066392951.1">
    <property type="nucleotide sequence ID" value="NZ_JAGIKZ010000027.1"/>
</dbReference>
<dbReference type="SUPFAM" id="SSF53335">
    <property type="entry name" value="S-adenosyl-L-methionine-dependent methyltransferases"/>
    <property type="match status" value="1"/>
</dbReference>
<keyword evidence="2" id="KW-0808">Transferase</keyword>
<feature type="domain" description="Methyltransferase" evidence="3">
    <location>
        <begin position="35"/>
        <end position="131"/>
    </location>
</feature>
<organism evidence="4 5">
    <name type="scientific">Cytobacillus eiseniae</name>
    <dbReference type="NCBI Taxonomy" id="762947"/>
    <lineage>
        <taxon>Bacteria</taxon>
        <taxon>Bacillati</taxon>
        <taxon>Bacillota</taxon>
        <taxon>Bacilli</taxon>
        <taxon>Bacillales</taxon>
        <taxon>Bacillaceae</taxon>
        <taxon>Cytobacillus</taxon>
    </lineage>
</organism>
<name>A0ABS4RK62_9BACI</name>
<dbReference type="GO" id="GO:0008168">
    <property type="term" value="F:methyltransferase activity"/>
    <property type="evidence" value="ECO:0007669"/>
    <property type="project" value="UniProtKB-KW"/>
</dbReference>
<dbReference type="InterPro" id="IPR041698">
    <property type="entry name" value="Methyltransf_25"/>
</dbReference>
<evidence type="ECO:0000256" key="1">
    <source>
        <dbReference type="ARBA" id="ARBA00022603"/>
    </source>
</evidence>
<dbReference type="EMBL" id="JAGIKZ010000027">
    <property type="protein sequence ID" value="MBP2242801.1"/>
    <property type="molecule type" value="Genomic_DNA"/>
</dbReference>
<dbReference type="Pfam" id="PF13649">
    <property type="entry name" value="Methyltransf_25"/>
    <property type="match status" value="1"/>
</dbReference>
<gene>
    <name evidence="4" type="ORF">J2Z40_003382</name>
</gene>
<keyword evidence="1 4" id="KW-0489">Methyltransferase</keyword>
<reference evidence="4 5" key="1">
    <citation type="submission" date="2021-03" db="EMBL/GenBank/DDBJ databases">
        <title>Genomic Encyclopedia of Type Strains, Phase IV (KMG-IV): sequencing the most valuable type-strain genomes for metagenomic binning, comparative biology and taxonomic classification.</title>
        <authorList>
            <person name="Goeker M."/>
        </authorList>
    </citation>
    <scope>NUCLEOTIDE SEQUENCE [LARGE SCALE GENOMIC DNA]</scope>
    <source>
        <strain evidence="4 5">DSM 26675</strain>
    </source>
</reference>
<dbReference type="CDD" id="cd02440">
    <property type="entry name" value="AdoMet_MTases"/>
    <property type="match status" value="1"/>
</dbReference>
<proteinExistence type="predicted"/>
<evidence type="ECO:0000313" key="5">
    <source>
        <dbReference type="Proteomes" id="UP001519293"/>
    </source>
</evidence>
<dbReference type="Gene3D" id="3.40.50.150">
    <property type="entry name" value="Vaccinia Virus protein VP39"/>
    <property type="match status" value="1"/>
</dbReference>
<dbReference type="PANTHER" id="PTHR43861">
    <property type="entry name" value="TRANS-ACONITATE 2-METHYLTRANSFERASE-RELATED"/>
    <property type="match status" value="1"/>
</dbReference>
<evidence type="ECO:0000259" key="3">
    <source>
        <dbReference type="Pfam" id="PF13649"/>
    </source>
</evidence>
<keyword evidence="5" id="KW-1185">Reference proteome</keyword>
<evidence type="ECO:0000256" key="2">
    <source>
        <dbReference type="ARBA" id="ARBA00022679"/>
    </source>
</evidence>